<dbReference type="AlphaFoldDB" id="F4NTK7"/>
<dbReference type="OrthoDB" id="21243at2759"/>
<feature type="compositionally biased region" description="Polar residues" evidence="4">
    <location>
        <begin position="340"/>
        <end position="352"/>
    </location>
</feature>
<evidence type="ECO:0000256" key="3">
    <source>
        <dbReference type="ARBA" id="ARBA00038149"/>
    </source>
</evidence>
<feature type="domain" description="B30.2/SPRY" evidence="5">
    <location>
        <begin position="386"/>
        <end position="567"/>
    </location>
</feature>
<dbReference type="InterPro" id="IPR043136">
    <property type="entry name" value="B30.2/SPRY_sf"/>
</dbReference>
<dbReference type="GO" id="GO:0000976">
    <property type="term" value="F:transcription cis-regulatory region binding"/>
    <property type="evidence" value="ECO:0000318"/>
    <property type="project" value="GO_Central"/>
</dbReference>
<dbReference type="PANTHER" id="PTHR10598:SF0">
    <property type="entry name" value="SET1_ASH2 HISTONE METHYLTRANSFERASE COMPLEX SUBUNIT ASH2"/>
    <property type="match status" value="1"/>
</dbReference>
<evidence type="ECO:0000256" key="1">
    <source>
        <dbReference type="ARBA" id="ARBA00004123"/>
    </source>
</evidence>
<dbReference type="EMBL" id="GL882879">
    <property type="protein sequence ID" value="EGF83522.1"/>
    <property type="molecule type" value="Genomic_DNA"/>
</dbReference>
<dbReference type="Proteomes" id="UP000007241">
    <property type="component" value="Unassembled WGS sequence"/>
</dbReference>
<evidence type="ECO:0000313" key="7">
    <source>
        <dbReference type="Proteomes" id="UP000007241"/>
    </source>
</evidence>
<dbReference type="InterPro" id="IPR037353">
    <property type="entry name" value="ASH2"/>
</dbReference>
<dbReference type="Pfam" id="PF00622">
    <property type="entry name" value="SPRY"/>
    <property type="match status" value="1"/>
</dbReference>
<protein>
    <recommendedName>
        <fullName evidence="5">B30.2/SPRY domain-containing protein</fullName>
    </recommendedName>
</protein>
<dbReference type="FunCoup" id="F4NTK7">
    <property type="interactions" value="432"/>
</dbReference>
<accession>F4NTK7</accession>
<dbReference type="InterPro" id="IPR011011">
    <property type="entry name" value="Znf_FYVE_PHD"/>
</dbReference>
<dbReference type="Gene3D" id="2.60.120.920">
    <property type="match status" value="1"/>
</dbReference>
<name>F4NTK7_BATDJ</name>
<dbReference type="HOGENOM" id="CLU_311443_0_0_1"/>
<feature type="compositionally biased region" description="Polar residues" evidence="4">
    <location>
        <begin position="601"/>
        <end position="618"/>
    </location>
</feature>
<proteinExistence type="inferred from homology"/>
<comment type="similarity">
    <text evidence="3">Belongs to the cclA family.</text>
</comment>
<reference evidence="6 7" key="1">
    <citation type="submission" date="2009-12" db="EMBL/GenBank/DDBJ databases">
        <title>The draft genome of Batrachochytrium dendrobatidis.</title>
        <authorList>
            <consortium name="US DOE Joint Genome Institute (JGI-PGF)"/>
            <person name="Kuo A."/>
            <person name="Salamov A."/>
            <person name="Schmutz J."/>
            <person name="Lucas S."/>
            <person name="Pitluck S."/>
            <person name="Rosenblum E."/>
            <person name="Stajich J."/>
            <person name="Eisen M."/>
            <person name="Grigoriev I.V."/>
        </authorList>
    </citation>
    <scope>NUCLEOTIDE SEQUENCE [LARGE SCALE GENOMIC DNA]</scope>
    <source>
        <strain evidence="7">JAM81 / FGSC 10211</strain>
    </source>
</reference>
<dbReference type="STRING" id="684364.F4NTK7"/>
<dbReference type="InParanoid" id="F4NTK7"/>
<dbReference type="InterPro" id="IPR003877">
    <property type="entry name" value="SPRY_dom"/>
</dbReference>
<feature type="compositionally biased region" description="Low complexity" evidence="4">
    <location>
        <begin position="325"/>
        <end position="339"/>
    </location>
</feature>
<evidence type="ECO:0000259" key="5">
    <source>
        <dbReference type="PROSITE" id="PS50188"/>
    </source>
</evidence>
<dbReference type="Gene3D" id="3.90.980.20">
    <property type="match status" value="2"/>
</dbReference>
<keyword evidence="7" id="KW-1185">Reference proteome</keyword>
<dbReference type="InterPro" id="IPR001870">
    <property type="entry name" value="B30.2/SPRY"/>
</dbReference>
<dbReference type="OMA" id="TEKAWRP"/>
<evidence type="ECO:0000256" key="2">
    <source>
        <dbReference type="ARBA" id="ARBA00023242"/>
    </source>
</evidence>
<dbReference type="GO" id="GO:0048188">
    <property type="term" value="C:Set1C/COMPASS complex"/>
    <property type="evidence" value="ECO:0000318"/>
    <property type="project" value="GO_Central"/>
</dbReference>
<keyword evidence="2" id="KW-0539">Nucleus</keyword>
<gene>
    <name evidence="6" type="ORF">BATDEDRAFT_22293</name>
</gene>
<dbReference type="PROSITE" id="PS50188">
    <property type="entry name" value="B302_SPRY"/>
    <property type="match status" value="1"/>
</dbReference>
<evidence type="ECO:0000313" key="6">
    <source>
        <dbReference type="EMBL" id="EGF83522.1"/>
    </source>
</evidence>
<dbReference type="GeneID" id="18237895"/>
<feature type="region of interest" description="Disordered" evidence="4">
    <location>
        <begin position="325"/>
        <end position="352"/>
    </location>
</feature>
<dbReference type="SMART" id="SM00449">
    <property type="entry name" value="SPRY"/>
    <property type="match status" value="1"/>
</dbReference>
<feature type="region of interest" description="Disordered" evidence="4">
    <location>
        <begin position="737"/>
        <end position="761"/>
    </location>
</feature>
<evidence type="ECO:0000256" key="4">
    <source>
        <dbReference type="SAM" id="MobiDB-lite"/>
    </source>
</evidence>
<organism evidence="6 7">
    <name type="scientific">Batrachochytrium dendrobatidis (strain JAM81 / FGSC 10211)</name>
    <name type="common">Frog chytrid fungus</name>
    <dbReference type="NCBI Taxonomy" id="684364"/>
    <lineage>
        <taxon>Eukaryota</taxon>
        <taxon>Fungi</taxon>
        <taxon>Fungi incertae sedis</taxon>
        <taxon>Chytridiomycota</taxon>
        <taxon>Chytridiomycota incertae sedis</taxon>
        <taxon>Chytridiomycetes</taxon>
        <taxon>Rhizophydiales</taxon>
        <taxon>Rhizophydiales incertae sedis</taxon>
        <taxon>Batrachochytrium</taxon>
    </lineage>
</organism>
<dbReference type="SUPFAM" id="SSF57903">
    <property type="entry name" value="FYVE/PHD zinc finger"/>
    <property type="match status" value="1"/>
</dbReference>
<dbReference type="SUPFAM" id="SSF49899">
    <property type="entry name" value="Concanavalin A-like lectins/glucanases"/>
    <property type="match status" value="1"/>
</dbReference>
<sequence length="943" mass="104692">MSASHSSPLDVSAVADSVKTPISAADTAMLQFYRDRASQLSCDIDIEGYSVSPMSITARSETTNTSTTHSPILSHHASVADDVQSINTPPTRLDLNSPLTNDSAIDAATPVLSNTAIAAVSIPYKTRVSNVQPSSLDGITCYCKLVCEDKQRPMLQCIVCSCWFHQACIETIQTWTCHSLLGDDYYQFTCKTCARLISNDGRKFYNWRLDICKFIDTNWDLFWLKPRPNTWKNSVASCLSTSARFVSGVKHFGSDQGFWALAESSFPSASELSRKSKICAYLVNPDGLLFEEEGGKKERKRKKVETNQMPATVIQETFPLQELQQLQSQPPVQKSSKPKTGTTPMVKTESNSNWESVADNVSIKKVKRQARPKKQIDADMQDEDIDPATAIMIYPDVDNPASDVVMSHQPTHTAPQIKFSDGGRQVTNEKGYRMAKASHGVWSGHWYFEIKKENAVGHCRVGWSQISGDLQAPCGYDQFSYSYRDNPGALFHQSCQAKDAPKAYAEGFGQGDVIGMSIYFPPEELADAGNTPDSIVSFVDQPLQDLQSLKKDKQSNENECSQGFQEKTVDLVLLQGQIADSQSKSQQQAHLQLEAEIPMQTDHSTPQSHTYTSSPTNTEELKTPPSQFPPIKHSKVHPVLLRRLWDAARMLHYMPFRSKPLEVIPGTEIQFFKNGVPLGVAFKNLYQGKYHPAVSLYGGALVRVNFGPNFAHPVPNGALPFFQVKGLLSWNKLRDANRRNQSKEHSGETMKKQASKLERKNQKQFKSQMLSANSSAYALNIQSNSIILPAVNDDVKPDEKDAVYTEPVLTDSLMDYSSVNRNAMDPFDLVDTLEYSAGKSTTDQHDHKLDSSLESLSSSDITMDHAEIVFTNNLDANHGANSTMAYFVTPTVDLVKPSVDVTIKQESIISDTEMADDLSEYNATNVDMQEFASETVDNVTNDC</sequence>
<comment type="subcellular location">
    <subcellularLocation>
        <location evidence="1">Nucleus</location>
    </subcellularLocation>
</comment>
<dbReference type="RefSeq" id="XP_006675522.1">
    <property type="nucleotide sequence ID" value="XM_006675459.1"/>
</dbReference>
<dbReference type="InterPro" id="IPR013320">
    <property type="entry name" value="ConA-like_dom_sf"/>
</dbReference>
<feature type="region of interest" description="Disordered" evidence="4">
    <location>
        <begin position="600"/>
        <end position="632"/>
    </location>
</feature>
<dbReference type="PANTHER" id="PTHR10598">
    <property type="entry name" value="SET1/ASH2 HISTONE METHYLTRANSFERASE COMPLEX SUBUNIT ASH2"/>
    <property type="match status" value="1"/>
</dbReference>
<dbReference type="CDD" id="cd12872">
    <property type="entry name" value="SPRY_Ash2"/>
    <property type="match status" value="1"/>
</dbReference>